<reference evidence="9" key="3">
    <citation type="submission" date="2022-11" db="EMBL/GenBank/DDBJ databases">
        <authorList>
            <person name="Johnson J.D."/>
        </authorList>
    </citation>
    <scope>NUCLEOTIDE SEQUENCE</scope>
    <source>
        <strain evidence="9">E28</strain>
        <strain evidence="12">E37</strain>
    </source>
</reference>
<feature type="transmembrane region" description="Helical" evidence="8">
    <location>
        <begin position="33"/>
        <end position="50"/>
    </location>
</feature>
<feature type="transmembrane region" description="Helical" evidence="8">
    <location>
        <begin position="84"/>
        <end position="103"/>
    </location>
</feature>
<protein>
    <submittedName>
        <fullName evidence="9">Multidrug efflux SMR transporter</fullName>
    </submittedName>
    <submittedName>
        <fullName evidence="11">QacE family quaternary ammonium compound efflux SMR transporter</fullName>
    </submittedName>
</protein>
<keyword evidence="15" id="KW-1185">Reference proteome</keyword>
<evidence type="ECO:0000313" key="10">
    <source>
        <dbReference type="EMBL" id="PHV57717.1"/>
    </source>
</evidence>
<evidence type="ECO:0000313" key="12">
    <source>
        <dbReference type="EMBL" id="WAK63987.1"/>
    </source>
</evidence>
<dbReference type="EMBL" id="CP113440">
    <property type="protein sequence ID" value="WAK63987.1"/>
    <property type="molecule type" value="Genomic_DNA"/>
</dbReference>
<dbReference type="RefSeq" id="WP_014294194.1">
    <property type="nucleotide sequence ID" value="NZ_CP113440.1"/>
</dbReference>
<evidence type="ECO:0000313" key="13">
    <source>
        <dbReference type="Proteomes" id="UP000221763"/>
    </source>
</evidence>
<dbReference type="Pfam" id="PF00893">
    <property type="entry name" value="Multi_Drug_Res"/>
    <property type="match status" value="1"/>
</dbReference>
<evidence type="ECO:0000256" key="3">
    <source>
        <dbReference type="ARBA" id="ARBA00022475"/>
    </source>
</evidence>
<dbReference type="EMBL" id="PEBN01000021">
    <property type="protein sequence ID" value="PHV57717.1"/>
    <property type="molecule type" value="Genomic_DNA"/>
</dbReference>
<evidence type="ECO:0000313" key="14">
    <source>
        <dbReference type="Proteomes" id="UP000222913"/>
    </source>
</evidence>
<dbReference type="InterPro" id="IPR000390">
    <property type="entry name" value="Small_drug/metabolite_transptr"/>
</dbReference>
<accession>A0A081JII2</accession>
<dbReference type="InterPro" id="IPR037185">
    <property type="entry name" value="EmrE-like"/>
</dbReference>
<dbReference type="GeneID" id="93936056"/>
<dbReference type="PANTHER" id="PTHR30561:SF0">
    <property type="entry name" value="GUANIDINIUM EXPORTER"/>
    <property type="match status" value="1"/>
</dbReference>
<dbReference type="InterPro" id="IPR045324">
    <property type="entry name" value="Small_multidrug_res"/>
</dbReference>
<keyword evidence="4 7" id="KW-0812">Transmembrane</keyword>
<evidence type="ECO:0000256" key="8">
    <source>
        <dbReference type="SAM" id="Phobius"/>
    </source>
</evidence>
<proteinExistence type="inferred from homology"/>
<dbReference type="AlphaFoldDB" id="A0A081JII2"/>
<dbReference type="Proteomes" id="UP000222913">
    <property type="component" value="Unassembled WGS sequence"/>
</dbReference>
<comment type="similarity">
    <text evidence="7">Belongs to the drug/metabolite transporter (DMT) superfamily. Small multidrug resistance (SMR) (TC 2.A.7.1) family.</text>
</comment>
<evidence type="ECO:0000256" key="2">
    <source>
        <dbReference type="ARBA" id="ARBA00022448"/>
    </source>
</evidence>
<dbReference type="OMA" id="WPTIAFC"/>
<dbReference type="Proteomes" id="UP001209889">
    <property type="component" value="Unassembled WGS sequence"/>
</dbReference>
<dbReference type="Proteomes" id="UP001156410">
    <property type="component" value="Chromosome"/>
</dbReference>
<evidence type="ECO:0000313" key="11">
    <source>
        <dbReference type="EMBL" id="PHV58306.1"/>
    </source>
</evidence>
<reference evidence="12" key="2">
    <citation type="submission" date="2022-11" db="EMBL/GenBank/DDBJ databases">
        <title>Streptococcus macedonicus and Acinetobacter baumannii: co-inhabitants of the cheese production environment.</title>
        <authorList>
            <person name="Johnson J."/>
        </authorList>
    </citation>
    <scope>NUCLEOTIDE SEQUENCE</scope>
    <source>
        <strain evidence="12">E37</strain>
    </source>
</reference>
<keyword evidence="5 8" id="KW-1133">Transmembrane helix</keyword>
<keyword evidence="6 8" id="KW-0472">Membrane</keyword>
<reference evidence="13 14" key="1">
    <citation type="submission" date="2017-10" db="EMBL/GenBank/DDBJ databases">
        <title>Whole-genome sequence of three Streptococcus macedonicus strains isolated from Italian cheeses of the Veneto region.</title>
        <authorList>
            <person name="Treu L."/>
            <person name="De Diego-Diaz B."/>
            <person name="Papadimitriou K."/>
            <person name="Tsakalidou E."/>
            <person name="Corich V."/>
            <person name="Giacomini A."/>
        </authorList>
    </citation>
    <scope>NUCLEOTIDE SEQUENCE [LARGE SCALE GENOMIC DNA]</scope>
    <source>
        <strain evidence="10 13">19AS</strain>
        <strain evidence="11 14">27MV</strain>
    </source>
</reference>
<evidence type="ECO:0000256" key="7">
    <source>
        <dbReference type="RuleBase" id="RU003942"/>
    </source>
</evidence>
<dbReference type="GO" id="GO:0005886">
    <property type="term" value="C:plasma membrane"/>
    <property type="evidence" value="ECO:0007669"/>
    <property type="project" value="UniProtKB-SubCell"/>
</dbReference>
<comment type="subcellular location">
    <subcellularLocation>
        <location evidence="1 7">Cell membrane</location>
        <topology evidence="1 7">Multi-pass membrane protein</topology>
    </subcellularLocation>
</comment>
<dbReference type="EMBL" id="PEBM01000017">
    <property type="protein sequence ID" value="PHV58306.1"/>
    <property type="molecule type" value="Genomic_DNA"/>
</dbReference>
<dbReference type="Gene3D" id="1.10.3730.20">
    <property type="match status" value="1"/>
</dbReference>
<keyword evidence="3" id="KW-1003">Cell membrane</keyword>
<sequence length="106" mass="11593">MTWIYLILAGILEVVWATSMKLSENFSRLGYSMVTILGMVLSFVFLARALKDLPMSLAYPIWTGIGAIGTVVVGIVFLKDQLSPLAYLFLILVVIGIIGLKMTSGH</sequence>
<evidence type="ECO:0000256" key="1">
    <source>
        <dbReference type="ARBA" id="ARBA00004651"/>
    </source>
</evidence>
<dbReference type="SUPFAM" id="SSF103481">
    <property type="entry name" value="Multidrug resistance efflux transporter EmrE"/>
    <property type="match status" value="1"/>
</dbReference>
<dbReference type="FunFam" id="1.10.3730.20:FF:000001">
    <property type="entry name" value="Quaternary ammonium compound resistance transporter SugE"/>
    <property type="match status" value="1"/>
</dbReference>
<gene>
    <name evidence="10" type="ORF">CS009_04335</name>
    <name evidence="11" type="ORF">CS010_01965</name>
    <name evidence="12" type="ORF">OQG81_03875</name>
    <name evidence="9" type="ORF">OQH01_02905</name>
</gene>
<dbReference type="GO" id="GO:0022857">
    <property type="term" value="F:transmembrane transporter activity"/>
    <property type="evidence" value="ECO:0007669"/>
    <property type="project" value="InterPro"/>
</dbReference>
<evidence type="ECO:0000256" key="6">
    <source>
        <dbReference type="ARBA" id="ARBA00023136"/>
    </source>
</evidence>
<name>A0A081JII2_STRMC</name>
<reference evidence="9" key="4">
    <citation type="submission" date="2024-05" db="EMBL/GenBank/DDBJ databases">
        <title>Streptococcus macedonicus and Acinetobacter baumannii: co-inhabitants of the cheese production environment.</title>
        <authorList>
            <person name="Johnson J."/>
            <person name="Curtin C."/>
            <person name="Waite-Cusic J."/>
        </authorList>
    </citation>
    <scope>NUCLEOTIDE SEQUENCE</scope>
    <source>
        <strain evidence="9">E28</strain>
    </source>
</reference>
<evidence type="ECO:0000256" key="5">
    <source>
        <dbReference type="ARBA" id="ARBA00022989"/>
    </source>
</evidence>
<dbReference type="EMBL" id="JAPHJC010000008">
    <property type="protein sequence ID" value="MCW8677502.1"/>
    <property type="molecule type" value="Genomic_DNA"/>
</dbReference>
<dbReference type="PANTHER" id="PTHR30561">
    <property type="entry name" value="SMR FAMILY PROTON-DEPENDENT DRUG EFFLUX TRANSPORTER SUGE"/>
    <property type="match status" value="1"/>
</dbReference>
<organism evidence="11 14">
    <name type="scientific">Streptococcus macedonicus</name>
    <name type="common">Streptococcus gallolyticus macedonicus</name>
    <dbReference type="NCBI Taxonomy" id="59310"/>
    <lineage>
        <taxon>Bacteria</taxon>
        <taxon>Bacillati</taxon>
        <taxon>Bacillota</taxon>
        <taxon>Bacilli</taxon>
        <taxon>Lactobacillales</taxon>
        <taxon>Streptococcaceae</taxon>
        <taxon>Streptococcus</taxon>
    </lineage>
</organism>
<keyword evidence="2" id="KW-0813">Transport</keyword>
<feature type="transmembrane region" description="Helical" evidence="8">
    <location>
        <begin position="57"/>
        <end position="78"/>
    </location>
</feature>
<evidence type="ECO:0000313" key="9">
    <source>
        <dbReference type="EMBL" id="MCW8677502.1"/>
    </source>
</evidence>
<evidence type="ECO:0000256" key="4">
    <source>
        <dbReference type="ARBA" id="ARBA00022692"/>
    </source>
</evidence>
<dbReference type="Proteomes" id="UP000221763">
    <property type="component" value="Unassembled WGS sequence"/>
</dbReference>
<evidence type="ECO:0000313" key="15">
    <source>
        <dbReference type="Proteomes" id="UP001209889"/>
    </source>
</evidence>